<proteinExistence type="predicted"/>
<reference evidence="2 3" key="1">
    <citation type="submission" date="2018-05" db="EMBL/GenBank/DDBJ databases">
        <title>Draft genome sequence of Scytalidium lignicola DSM 105466, a ubiquitous saprotrophic fungus.</title>
        <authorList>
            <person name="Buettner E."/>
            <person name="Gebauer A.M."/>
            <person name="Hofrichter M."/>
            <person name="Liers C."/>
            <person name="Kellner H."/>
        </authorList>
    </citation>
    <scope>NUCLEOTIDE SEQUENCE [LARGE SCALE GENOMIC DNA]</scope>
    <source>
        <strain evidence="2 3">DSM 105466</strain>
    </source>
</reference>
<sequence>MVGKNKDKNTYGRIENRESCHHISASITHRSGQHERPMPTRGEAWRMARIEALRRSFSVKTTLQVVRREFLRRIENKVRRALNKPAACAADSTANLSACQMAARPPITTGTSSAGGNYGLVDEAPYRSAPSQKMIQSREGSNDRNWPLSNTKSQQSSPVWGLKRPLPPKHALRGSRVLNRCKRAQQQSPTSDLLT</sequence>
<name>A0A3E2HEJ4_SCYLI</name>
<dbReference type="Proteomes" id="UP000258309">
    <property type="component" value="Unassembled WGS sequence"/>
</dbReference>
<feature type="compositionally biased region" description="Polar residues" evidence="1">
    <location>
        <begin position="184"/>
        <end position="195"/>
    </location>
</feature>
<feature type="region of interest" description="Disordered" evidence="1">
    <location>
        <begin position="109"/>
        <end position="195"/>
    </location>
</feature>
<comment type="caution">
    <text evidence="2">The sequence shown here is derived from an EMBL/GenBank/DDBJ whole genome shotgun (WGS) entry which is preliminary data.</text>
</comment>
<gene>
    <name evidence="2" type="ORF">B7463_g4764</name>
</gene>
<keyword evidence="3" id="KW-1185">Reference proteome</keyword>
<feature type="non-terminal residue" evidence="2">
    <location>
        <position position="195"/>
    </location>
</feature>
<feature type="non-terminal residue" evidence="2">
    <location>
        <position position="1"/>
    </location>
</feature>
<dbReference type="AlphaFoldDB" id="A0A3E2HEJ4"/>
<evidence type="ECO:0000313" key="2">
    <source>
        <dbReference type="EMBL" id="RFU31582.1"/>
    </source>
</evidence>
<dbReference type="EMBL" id="NCSJ02000073">
    <property type="protein sequence ID" value="RFU31582.1"/>
    <property type="molecule type" value="Genomic_DNA"/>
</dbReference>
<feature type="compositionally biased region" description="Polar residues" evidence="1">
    <location>
        <begin position="129"/>
        <end position="158"/>
    </location>
</feature>
<evidence type="ECO:0000256" key="1">
    <source>
        <dbReference type="SAM" id="MobiDB-lite"/>
    </source>
</evidence>
<feature type="compositionally biased region" description="Basic residues" evidence="1">
    <location>
        <begin position="166"/>
        <end position="183"/>
    </location>
</feature>
<evidence type="ECO:0000313" key="3">
    <source>
        <dbReference type="Proteomes" id="UP000258309"/>
    </source>
</evidence>
<protein>
    <submittedName>
        <fullName evidence="2">Uncharacterized protein</fullName>
    </submittedName>
</protein>
<accession>A0A3E2HEJ4</accession>
<organism evidence="2 3">
    <name type="scientific">Scytalidium lignicola</name>
    <name type="common">Hyphomycete</name>
    <dbReference type="NCBI Taxonomy" id="5539"/>
    <lineage>
        <taxon>Eukaryota</taxon>
        <taxon>Fungi</taxon>
        <taxon>Dikarya</taxon>
        <taxon>Ascomycota</taxon>
        <taxon>Pezizomycotina</taxon>
        <taxon>Leotiomycetes</taxon>
        <taxon>Leotiomycetes incertae sedis</taxon>
        <taxon>Scytalidium</taxon>
    </lineage>
</organism>